<comment type="caution">
    <text evidence="1">The sequence shown here is derived from an EMBL/GenBank/DDBJ whole genome shotgun (WGS) entry which is preliminary data.</text>
</comment>
<reference evidence="1" key="1">
    <citation type="submission" date="2023-04" db="EMBL/GenBank/DDBJ databases">
        <title>Ambrosiozyma monospora NBRC 10751.</title>
        <authorList>
            <person name="Ichikawa N."/>
            <person name="Sato H."/>
            <person name="Tonouchi N."/>
        </authorList>
    </citation>
    <scope>NUCLEOTIDE SEQUENCE</scope>
    <source>
        <strain evidence="1">NBRC 10751</strain>
    </source>
</reference>
<sequence>MALGASKKSSLSSSSFGPLPVGNLDISTTSPTHVQTSTVSDEAIALARRKLSGETVRRSSASSSHHIVSVGPDSPADGNHHSPAPAVSGHTVGPDERAKPNDITQLNNQTCDGISENVNDGNHNDEDEDENVDDDDGSSASSKSSRFSFVGRNTSMKYYKSEAQLEREELSKNKKDNNEHFNRFINNMESLQELEDDMNYVDFDEKDDTDDLFNRNMFSISDDEDYIEGGTHGNGK</sequence>
<accession>A0ACB5UBC2</accession>
<evidence type="ECO:0000313" key="2">
    <source>
        <dbReference type="Proteomes" id="UP001165064"/>
    </source>
</evidence>
<keyword evidence="2" id="KW-1185">Reference proteome</keyword>
<dbReference type="Proteomes" id="UP001165064">
    <property type="component" value="Unassembled WGS sequence"/>
</dbReference>
<organism evidence="1 2">
    <name type="scientific">Ambrosiozyma monospora</name>
    <name type="common">Yeast</name>
    <name type="synonym">Endomycopsis monosporus</name>
    <dbReference type="NCBI Taxonomy" id="43982"/>
    <lineage>
        <taxon>Eukaryota</taxon>
        <taxon>Fungi</taxon>
        <taxon>Dikarya</taxon>
        <taxon>Ascomycota</taxon>
        <taxon>Saccharomycotina</taxon>
        <taxon>Pichiomycetes</taxon>
        <taxon>Pichiales</taxon>
        <taxon>Pichiaceae</taxon>
        <taxon>Ambrosiozyma</taxon>
    </lineage>
</organism>
<dbReference type="EMBL" id="BSXS01014963">
    <property type="protein sequence ID" value="GMF06232.1"/>
    <property type="molecule type" value="Genomic_DNA"/>
</dbReference>
<evidence type="ECO:0000313" key="1">
    <source>
        <dbReference type="EMBL" id="GMF06232.1"/>
    </source>
</evidence>
<gene>
    <name evidence="1" type="ORF">Amon02_001261300</name>
</gene>
<name>A0ACB5UBC2_AMBMO</name>
<proteinExistence type="predicted"/>
<protein>
    <submittedName>
        <fullName evidence="1">Unnamed protein product</fullName>
    </submittedName>
</protein>